<keyword evidence="2" id="KW-0560">Oxidoreductase</keyword>
<keyword evidence="2" id="KW-0503">Monooxygenase</keyword>
<evidence type="ECO:0000259" key="1">
    <source>
        <dbReference type="PROSITE" id="PS51725"/>
    </source>
</evidence>
<evidence type="ECO:0000313" key="2">
    <source>
        <dbReference type="EMBL" id="MFC7017759.1"/>
    </source>
</evidence>
<accession>A0ABW2EC92</accession>
<name>A0ABW2EC92_9ACTN</name>
<dbReference type="Gene3D" id="3.30.70.100">
    <property type="match status" value="1"/>
</dbReference>
<dbReference type="Proteomes" id="UP001596409">
    <property type="component" value="Unassembled WGS sequence"/>
</dbReference>
<dbReference type="Pfam" id="PF03992">
    <property type="entry name" value="ABM"/>
    <property type="match status" value="1"/>
</dbReference>
<dbReference type="EC" id="1.-.-.-" evidence="2"/>
<organism evidence="2 3">
    <name type="scientific">Streptomyces viridiviolaceus</name>
    <dbReference type="NCBI Taxonomy" id="68282"/>
    <lineage>
        <taxon>Bacteria</taxon>
        <taxon>Bacillati</taxon>
        <taxon>Actinomycetota</taxon>
        <taxon>Actinomycetes</taxon>
        <taxon>Kitasatosporales</taxon>
        <taxon>Streptomycetaceae</taxon>
        <taxon>Streptomyces</taxon>
    </lineage>
</organism>
<dbReference type="EMBL" id="JBHSYM010000110">
    <property type="protein sequence ID" value="MFC7017759.1"/>
    <property type="molecule type" value="Genomic_DNA"/>
</dbReference>
<dbReference type="GO" id="GO:0004497">
    <property type="term" value="F:monooxygenase activity"/>
    <property type="evidence" value="ECO:0007669"/>
    <property type="project" value="UniProtKB-KW"/>
</dbReference>
<dbReference type="PROSITE" id="PS51725">
    <property type="entry name" value="ABM"/>
    <property type="match status" value="1"/>
</dbReference>
<protein>
    <submittedName>
        <fullName evidence="2">Quinol monooxygenase</fullName>
        <ecNumber evidence="2">1.-.-.-</ecNumber>
    </submittedName>
</protein>
<dbReference type="SUPFAM" id="SSF54909">
    <property type="entry name" value="Dimeric alpha+beta barrel"/>
    <property type="match status" value="1"/>
</dbReference>
<comment type="caution">
    <text evidence="2">The sequence shown here is derived from an EMBL/GenBank/DDBJ whole genome shotgun (WGS) entry which is preliminary data.</text>
</comment>
<evidence type="ECO:0000313" key="3">
    <source>
        <dbReference type="Proteomes" id="UP001596409"/>
    </source>
</evidence>
<proteinExistence type="predicted"/>
<gene>
    <name evidence="2" type="ORF">ACFQMH_39955</name>
</gene>
<keyword evidence="3" id="KW-1185">Reference proteome</keyword>
<dbReference type="RefSeq" id="WP_189880044.1">
    <property type="nucleotide sequence ID" value="NZ_BMWA01000038.1"/>
</dbReference>
<reference evidence="3" key="1">
    <citation type="journal article" date="2019" name="Int. J. Syst. Evol. Microbiol.">
        <title>The Global Catalogue of Microorganisms (GCM) 10K type strain sequencing project: providing services to taxonomists for standard genome sequencing and annotation.</title>
        <authorList>
            <consortium name="The Broad Institute Genomics Platform"/>
            <consortium name="The Broad Institute Genome Sequencing Center for Infectious Disease"/>
            <person name="Wu L."/>
            <person name="Ma J."/>
        </authorList>
    </citation>
    <scope>NUCLEOTIDE SEQUENCE [LARGE SCALE GENOMIC DNA]</scope>
    <source>
        <strain evidence="3">JCM 4855</strain>
    </source>
</reference>
<dbReference type="InterPro" id="IPR011008">
    <property type="entry name" value="Dimeric_a/b-barrel"/>
</dbReference>
<dbReference type="InterPro" id="IPR007138">
    <property type="entry name" value="ABM_dom"/>
</dbReference>
<feature type="domain" description="ABM" evidence="1">
    <location>
        <begin position="3"/>
        <end position="92"/>
    </location>
</feature>
<sequence>MTCHVIFETTVKDGNLDGLRKWFTEKLPGTRGFAGNVSVEVVHNQDDPSKILFLEKWDSRQSFERYLAWRVETGAVDELGTMLDGEIDFRYYDALGV</sequence>